<comment type="caution">
    <text evidence="2">The sequence shown here is derived from an EMBL/GenBank/DDBJ whole genome shotgun (WGS) entry which is preliminary data.</text>
</comment>
<reference evidence="2 3" key="1">
    <citation type="submission" date="2017-05" db="EMBL/GenBank/DDBJ databases">
        <title>Lactobacillus nurukis nov., sp. nov., isolated from nuruk.</title>
        <authorList>
            <person name="Kim S.-J."/>
        </authorList>
    </citation>
    <scope>NUCLEOTIDE SEQUENCE [LARGE SCALE GENOMIC DNA]</scope>
    <source>
        <strain evidence="2 3">SYF10-1a</strain>
    </source>
</reference>
<dbReference type="Proteomes" id="UP000235649">
    <property type="component" value="Unassembled WGS sequence"/>
</dbReference>
<keyword evidence="3" id="KW-1185">Reference proteome</keyword>
<evidence type="ECO:0000313" key="3">
    <source>
        <dbReference type="Proteomes" id="UP000235649"/>
    </source>
</evidence>
<keyword evidence="1" id="KW-0812">Transmembrane</keyword>
<sequence length="87" mass="10244">MIPFLFALKASIIWLRKAVQEEVILMPYVIAVSLFVLGCTEIFVIFKAFKKMKKKKIPKLISFAMWYASIFGLMLIFLCFDIIFKWI</sequence>
<evidence type="ECO:0000313" key="2">
    <source>
        <dbReference type="EMBL" id="PMD73126.1"/>
    </source>
</evidence>
<evidence type="ECO:0000256" key="1">
    <source>
        <dbReference type="SAM" id="Phobius"/>
    </source>
</evidence>
<keyword evidence="1" id="KW-1133">Transmembrane helix</keyword>
<name>A0A2N7AWL5_9LACO</name>
<feature type="transmembrane region" description="Helical" evidence="1">
    <location>
        <begin position="30"/>
        <end position="49"/>
    </location>
</feature>
<protein>
    <submittedName>
        <fullName evidence="2">Uncharacterized protein</fullName>
    </submittedName>
</protein>
<proteinExistence type="predicted"/>
<organism evidence="2 3">
    <name type="scientific">Companilactobacillus nuruki</name>
    <dbReference type="NCBI Taxonomy" id="1993540"/>
    <lineage>
        <taxon>Bacteria</taxon>
        <taxon>Bacillati</taxon>
        <taxon>Bacillota</taxon>
        <taxon>Bacilli</taxon>
        <taxon>Lactobacillales</taxon>
        <taxon>Lactobacillaceae</taxon>
        <taxon>Companilactobacillus</taxon>
    </lineage>
</organism>
<dbReference type="EMBL" id="NIPR01000005">
    <property type="protein sequence ID" value="PMD73126.1"/>
    <property type="molecule type" value="Genomic_DNA"/>
</dbReference>
<accession>A0A2N7AWL5</accession>
<dbReference type="AlphaFoldDB" id="A0A2N7AWL5"/>
<gene>
    <name evidence="2" type="ORF">CBP76_03045</name>
</gene>
<keyword evidence="1" id="KW-0472">Membrane</keyword>
<feature type="transmembrane region" description="Helical" evidence="1">
    <location>
        <begin position="61"/>
        <end position="84"/>
    </location>
</feature>